<keyword evidence="2" id="KW-0812">Transmembrane</keyword>
<evidence type="ECO:0000313" key="5">
    <source>
        <dbReference type="Proteomes" id="UP001163203"/>
    </source>
</evidence>
<evidence type="ECO:0000256" key="1">
    <source>
        <dbReference type="PROSITE-ProRule" id="PRU00289"/>
    </source>
</evidence>
<reference evidence="4" key="1">
    <citation type="submission" date="2022-11" db="EMBL/GenBank/DDBJ databases">
        <authorList>
            <person name="Mo P."/>
        </authorList>
    </citation>
    <scope>NUCLEOTIDE SEQUENCE</scope>
    <source>
        <strain evidence="4">HUAS 11-8</strain>
    </source>
</reference>
<dbReference type="RefSeq" id="WP_268754679.1">
    <property type="nucleotide sequence ID" value="NZ_CP113836.1"/>
</dbReference>
<sequence>MSLEPIERAEVEGELVDLDHDGEPDVFRPGRDVAKGSGGELVEHTGQQVDQPAGRAPIELRVRRIERRPLVPEWATSAEGVREVVVFAAGHAGHVVAFHMIRLPLYGGKVLAWCPVGLARLVAAGARWVLDAEGHAMRRQVAKGSDPDTHLRVRAEGRALVRRRATMAAVLVGLVATGGVLAGLLVPLVAYLAAAGAVVALGLAGAPKDKPIASRAVVVERYVRLTSEMVERGLRSLGLAAMTAKGARIEFPAPIQRDGPGWRAEVDLPFGMTATDVIERRDRLAAGLRRPLGCVWPEPASDEHPGRLVVWVGDVPMNKAKAPEWPLLRAGKVDIFKPVPFMIDQRMRPVGIDLVFWNMLIGAMPRMGKTFALRLVVLAAALDPYVQLRLFELKGTGDLGMCEPVAHHYASGAGVDAKEATMASLRDLYQQLETRAATITRIAKENPAACPENKVTPDLSRDPRLGLGIVLAMIDECQEIYSDKEYREEAEKLTEGIIKRGPALGIILVLATQRPDAKSLPTGVSANVGIRFCLRVMGQLENDMVLGTSSYKAGIRATTFTASDKGIGYLAGVVDDPVIGRTYGVDGPAAEKVVKRARLLREQAGTLTGHAIGEAQIVVNVAEDVAAVFGDEPKLWTTTILERLTGYRPEVYTGWTPEQLAAALKPYGITSGQVWGTTAEGKGANRQGYVLDAITRATRS</sequence>
<dbReference type="InterPro" id="IPR027417">
    <property type="entry name" value="P-loop_NTPase"/>
</dbReference>
<dbReference type="Gene3D" id="3.40.50.300">
    <property type="entry name" value="P-loop containing nucleotide triphosphate hydrolases"/>
    <property type="match status" value="1"/>
</dbReference>
<feature type="binding site" evidence="1">
    <location>
        <begin position="363"/>
        <end position="370"/>
    </location>
    <ligand>
        <name>ATP</name>
        <dbReference type="ChEBI" id="CHEBI:30616"/>
    </ligand>
</feature>
<feature type="transmembrane region" description="Helical" evidence="2">
    <location>
        <begin position="165"/>
        <end position="182"/>
    </location>
</feature>
<evidence type="ECO:0000256" key="2">
    <source>
        <dbReference type="SAM" id="Phobius"/>
    </source>
</evidence>
<evidence type="ECO:0000259" key="3">
    <source>
        <dbReference type="PROSITE" id="PS50901"/>
    </source>
</evidence>
<organism evidence="4 5">
    <name type="scientific">Amycolatopsis cynarae</name>
    <dbReference type="NCBI Taxonomy" id="2995223"/>
    <lineage>
        <taxon>Bacteria</taxon>
        <taxon>Bacillati</taxon>
        <taxon>Actinomycetota</taxon>
        <taxon>Actinomycetes</taxon>
        <taxon>Pseudonocardiales</taxon>
        <taxon>Pseudonocardiaceae</taxon>
        <taxon>Amycolatopsis</taxon>
    </lineage>
</organism>
<keyword evidence="1" id="KW-0067">ATP-binding</keyword>
<keyword evidence="1" id="KW-0547">Nucleotide-binding</keyword>
<keyword evidence="5" id="KW-1185">Reference proteome</keyword>
<keyword evidence="4" id="KW-0131">Cell cycle</keyword>
<keyword evidence="2" id="KW-0472">Membrane</keyword>
<keyword evidence="2" id="KW-1133">Transmembrane helix</keyword>
<protein>
    <submittedName>
        <fullName evidence="4">Cell division protein FtsK</fullName>
    </submittedName>
</protein>
<gene>
    <name evidence="4" type="ORF">ORV05_26275</name>
</gene>
<proteinExistence type="predicted"/>
<evidence type="ECO:0000313" key="4">
    <source>
        <dbReference type="EMBL" id="WAL64453.1"/>
    </source>
</evidence>
<keyword evidence="4" id="KW-0132">Cell division</keyword>
<dbReference type="PROSITE" id="PS50901">
    <property type="entry name" value="FTSK"/>
    <property type="match status" value="1"/>
</dbReference>
<dbReference type="GO" id="GO:0051301">
    <property type="term" value="P:cell division"/>
    <property type="evidence" value="ECO:0007669"/>
    <property type="project" value="UniProtKB-KW"/>
</dbReference>
<dbReference type="EMBL" id="CP113836">
    <property type="protein sequence ID" value="WAL64453.1"/>
    <property type="molecule type" value="Genomic_DNA"/>
</dbReference>
<name>A0ABY7AZI6_9PSEU</name>
<dbReference type="SUPFAM" id="SSF52540">
    <property type="entry name" value="P-loop containing nucleoside triphosphate hydrolases"/>
    <property type="match status" value="1"/>
</dbReference>
<feature type="domain" description="FtsK" evidence="3">
    <location>
        <begin position="347"/>
        <end position="543"/>
    </location>
</feature>
<accession>A0ABY7AZI6</accession>
<dbReference type="InterPro" id="IPR002543">
    <property type="entry name" value="FtsK_dom"/>
</dbReference>
<dbReference type="Proteomes" id="UP001163203">
    <property type="component" value="Chromosome"/>
</dbReference>